<gene>
    <name evidence="2" type="ORF">FY036_20885</name>
</gene>
<keyword evidence="1" id="KW-0472">Membrane</keyword>
<reference evidence="2 3" key="1">
    <citation type="submission" date="2019-08" db="EMBL/GenBank/DDBJ databases">
        <authorList>
            <person name="Seo Y.L."/>
        </authorList>
    </citation>
    <scope>NUCLEOTIDE SEQUENCE [LARGE SCALE GENOMIC DNA]</scope>
    <source>
        <strain evidence="2 3">MaA-C15</strain>
    </source>
</reference>
<organism evidence="2 3">
    <name type="scientific">Neoaquamicrobium microcysteis</name>
    <dbReference type="NCBI Taxonomy" id="2682781"/>
    <lineage>
        <taxon>Bacteria</taxon>
        <taxon>Pseudomonadati</taxon>
        <taxon>Pseudomonadota</taxon>
        <taxon>Alphaproteobacteria</taxon>
        <taxon>Hyphomicrobiales</taxon>
        <taxon>Phyllobacteriaceae</taxon>
        <taxon>Neoaquamicrobium</taxon>
    </lineage>
</organism>
<comment type="caution">
    <text evidence="2">The sequence shown here is derived from an EMBL/GenBank/DDBJ whole genome shotgun (WGS) entry which is preliminary data.</text>
</comment>
<evidence type="ECO:0000256" key="1">
    <source>
        <dbReference type="SAM" id="Phobius"/>
    </source>
</evidence>
<dbReference type="EMBL" id="VSZS01000067">
    <property type="protein sequence ID" value="TYR30330.1"/>
    <property type="molecule type" value="Genomic_DNA"/>
</dbReference>
<name>A0A5D4GUY5_9HYPH</name>
<dbReference type="Proteomes" id="UP000323258">
    <property type="component" value="Unassembled WGS sequence"/>
</dbReference>
<protein>
    <submittedName>
        <fullName evidence="2">Uncharacterized protein</fullName>
    </submittedName>
</protein>
<reference evidence="2 3" key="2">
    <citation type="submission" date="2019-09" db="EMBL/GenBank/DDBJ databases">
        <title>Mesorhizobium sp. MaA-C15 isolated from Microcystis aeruginosa.</title>
        <authorList>
            <person name="Jeong S.E."/>
            <person name="Jin H.M."/>
            <person name="Jeon C.O."/>
        </authorList>
    </citation>
    <scope>NUCLEOTIDE SEQUENCE [LARGE SCALE GENOMIC DNA]</scope>
    <source>
        <strain evidence="2 3">MaA-C15</strain>
    </source>
</reference>
<dbReference type="AlphaFoldDB" id="A0A5D4GUY5"/>
<keyword evidence="3" id="KW-1185">Reference proteome</keyword>
<dbReference type="OrthoDB" id="8447782at2"/>
<accession>A0A5D4GUY5</accession>
<sequence length="107" mass="11505">MQLRDDWEMPRAERGWSAGNAGMGALRIALLFGSAAVALALILTPLVENHTRKVAYQGYPAGLDMMATGTIGQRNAPGTYTVRRSVLQPSPNSVCIIRNNGMRSGDC</sequence>
<keyword evidence="1" id="KW-0812">Transmembrane</keyword>
<feature type="transmembrane region" description="Helical" evidence="1">
    <location>
        <begin position="25"/>
        <end position="47"/>
    </location>
</feature>
<dbReference type="RefSeq" id="WP_148916685.1">
    <property type="nucleotide sequence ID" value="NZ_VSZS01000067.1"/>
</dbReference>
<proteinExistence type="predicted"/>
<evidence type="ECO:0000313" key="3">
    <source>
        <dbReference type="Proteomes" id="UP000323258"/>
    </source>
</evidence>
<evidence type="ECO:0000313" key="2">
    <source>
        <dbReference type="EMBL" id="TYR30330.1"/>
    </source>
</evidence>
<keyword evidence="1" id="KW-1133">Transmembrane helix</keyword>